<keyword evidence="2" id="KW-1185">Reference proteome</keyword>
<dbReference type="RefSeq" id="WP_062483000.1">
    <property type="nucleotide sequence ID" value="NZ_CP013650.1"/>
</dbReference>
<dbReference type="EMBL" id="CP013650">
    <property type="protein sequence ID" value="ALS99849.1"/>
    <property type="molecule type" value="Genomic_DNA"/>
</dbReference>
<dbReference type="KEGG" id="lal:AT746_17320"/>
<protein>
    <recommendedName>
        <fullName evidence="3">DUF4397 domain-containing protein</fullName>
    </recommendedName>
</protein>
<proteinExistence type="predicted"/>
<organism evidence="1 2">
    <name type="scientific">Lacimicrobium alkaliphilum</name>
    <dbReference type="NCBI Taxonomy" id="1526571"/>
    <lineage>
        <taxon>Bacteria</taxon>
        <taxon>Pseudomonadati</taxon>
        <taxon>Pseudomonadota</taxon>
        <taxon>Gammaproteobacteria</taxon>
        <taxon>Alteromonadales</taxon>
        <taxon>Alteromonadaceae</taxon>
        <taxon>Lacimicrobium</taxon>
    </lineage>
</organism>
<dbReference type="Proteomes" id="UP000068447">
    <property type="component" value="Chromosome"/>
</dbReference>
<name>A0A0U3B8H0_9ALTE</name>
<dbReference type="OrthoDB" id="5758965at2"/>
<evidence type="ECO:0000313" key="2">
    <source>
        <dbReference type="Proteomes" id="UP000068447"/>
    </source>
</evidence>
<dbReference type="AlphaFoldDB" id="A0A0U3B8H0"/>
<sequence>MLLNLTNYFYCKVFISVGFSVFFLSGCGSDTEDSGFIDFYNASANSPAVHLTLDEDLDDDDDDEVEITYGAVRYGKTLKNQSVPSQKYYYELAWQDDEDSKLRKDLDLISEGQLSVRDDEITLVVMSGDLPHQDATVFNIPIIDDDDDQDDDLFNLRFLNVVDYDSPLDIYISEHDETFSEAKFVTSIHYLDLSDNFKFEEDRYIFYITEPGKSEVIFESEEISYPYTNQYVLSVRRNPGVGSSPFVMDNIGSTRVNEYQAVDDEAKIRFYNGIQRNQLMEDYNGSISLTSDISELDVPLASNLSIGEFSDQFVVRKGDYHVSLMDGETNEVLLANQLVTIPKNTDRTVFYYLIEEWVDDDEDGDFDEDGDGVVDETEAKIKTIIVQNSTARRVQEHEIKMLNLAYSEDFSRVTFYFVKNDEIVETAGTKRQTNIGTSTTATLLNNTYEVYVIAWIDNNEIILDSLLLTLNEESPELYLLLEIDEHAPTGYKMSLHNQLNGD</sequence>
<evidence type="ECO:0008006" key="3">
    <source>
        <dbReference type="Google" id="ProtNLM"/>
    </source>
</evidence>
<gene>
    <name evidence="1" type="ORF">AT746_17320</name>
</gene>
<accession>A0A0U3B8H0</accession>
<evidence type="ECO:0000313" key="1">
    <source>
        <dbReference type="EMBL" id="ALS99849.1"/>
    </source>
</evidence>
<reference evidence="1 2" key="1">
    <citation type="submission" date="2015-12" db="EMBL/GenBank/DDBJ databases">
        <title>Complete genome of Lacimicrobium alkaliphilum KCTC 32984.</title>
        <authorList>
            <person name="Kim S.-G."/>
            <person name="Lee Y.-J."/>
        </authorList>
    </citation>
    <scope>NUCLEOTIDE SEQUENCE [LARGE SCALE GENOMIC DNA]</scope>
    <source>
        <strain evidence="1 2">YelD216</strain>
    </source>
</reference>